<evidence type="ECO:0000313" key="6">
    <source>
        <dbReference type="Proteomes" id="UP000593758"/>
    </source>
</evidence>
<dbReference type="PANTHER" id="PTHR42781:SF4">
    <property type="entry name" value="SPERMIDINE_PUTRESCINE IMPORT ATP-BINDING PROTEIN POTA"/>
    <property type="match status" value="1"/>
</dbReference>
<feature type="domain" description="ABC transporter" evidence="4">
    <location>
        <begin position="1"/>
        <end position="214"/>
    </location>
</feature>
<protein>
    <submittedName>
        <fullName evidence="5">ATP-binding cassette domain-containing protein</fullName>
    </submittedName>
</protein>
<dbReference type="AlphaFoldDB" id="A0A7M1SYC4"/>
<keyword evidence="3 5" id="KW-0067">ATP-binding</keyword>
<reference evidence="5 6" key="1">
    <citation type="submission" date="2020-10" db="EMBL/GenBank/DDBJ databases">
        <title>Haloactinobacterium sp. RN3S43, a bacterium isolated from saline soil.</title>
        <authorList>
            <person name="Sun J.-Q."/>
        </authorList>
    </citation>
    <scope>NUCLEOTIDE SEQUENCE [LARGE SCALE GENOMIC DNA]</scope>
    <source>
        <strain evidence="5 6">RN3S43</strain>
    </source>
</reference>
<evidence type="ECO:0000256" key="1">
    <source>
        <dbReference type="ARBA" id="ARBA00022448"/>
    </source>
</evidence>
<gene>
    <name evidence="5" type="ORF">IM660_04105</name>
</gene>
<dbReference type="InterPro" id="IPR050093">
    <property type="entry name" value="ABC_SmlMolc_Importer"/>
</dbReference>
<evidence type="ECO:0000256" key="3">
    <source>
        <dbReference type="ARBA" id="ARBA00022840"/>
    </source>
</evidence>
<proteinExistence type="predicted"/>
<dbReference type="SMART" id="SM00382">
    <property type="entry name" value="AAA"/>
    <property type="match status" value="1"/>
</dbReference>
<accession>A0A7M1SYC4</accession>
<dbReference type="Pfam" id="PF00005">
    <property type="entry name" value="ABC_tran"/>
    <property type="match status" value="1"/>
</dbReference>
<dbReference type="PANTHER" id="PTHR42781">
    <property type="entry name" value="SPERMIDINE/PUTRESCINE IMPORT ATP-BINDING PROTEIN POTA"/>
    <property type="match status" value="1"/>
</dbReference>
<evidence type="ECO:0000313" key="5">
    <source>
        <dbReference type="EMBL" id="QOR72576.1"/>
    </source>
</evidence>
<keyword evidence="6" id="KW-1185">Reference proteome</keyword>
<evidence type="ECO:0000259" key="4">
    <source>
        <dbReference type="PROSITE" id="PS50893"/>
    </source>
</evidence>
<name>A0A7M1SYC4_9MICO</name>
<sequence length="322" mass="32705">MVPAGKVLAVVGPNAAGKSTLLQVLAGLVRPTSGSVRLGERVLTGDGLHVPPERRGVGLLGQDPLLFDHLSLRENVAFGPRAAGVRRGPAREAAGRWLERVGLAGLADRRPGTISGGQGQRVALARALAAQPQVLLLDEPLAALDAEAAPEIRQLLGDQLRETGTTAVVVSHDILDAALLADEIMVLRDGEVVEYGPVAQVLAAPATAFTAALMGVTLVPGLARGGIVHTAWGPVPAEIPDGVRCAVRVPPAAVVVAGEGDGVPARVRWLEPAAGGIRARLIHADGAELLADVDPAQVAPGLEAGAAVGVRLDPGRVSVGAG</sequence>
<dbReference type="SUPFAM" id="SSF52540">
    <property type="entry name" value="P-loop containing nucleoside triphosphate hydrolases"/>
    <property type="match status" value="1"/>
</dbReference>
<keyword evidence="1" id="KW-0813">Transport</keyword>
<dbReference type="InterPro" id="IPR003593">
    <property type="entry name" value="AAA+_ATPase"/>
</dbReference>
<dbReference type="InterPro" id="IPR027417">
    <property type="entry name" value="P-loop_NTPase"/>
</dbReference>
<dbReference type="Proteomes" id="UP000593758">
    <property type="component" value="Chromosome"/>
</dbReference>
<dbReference type="GO" id="GO:0016887">
    <property type="term" value="F:ATP hydrolysis activity"/>
    <property type="evidence" value="ECO:0007669"/>
    <property type="project" value="InterPro"/>
</dbReference>
<dbReference type="GO" id="GO:0005524">
    <property type="term" value="F:ATP binding"/>
    <property type="evidence" value="ECO:0007669"/>
    <property type="project" value="UniProtKB-KW"/>
</dbReference>
<organism evidence="5 6">
    <name type="scientific">Ruania alkalisoli</name>
    <dbReference type="NCBI Taxonomy" id="2779775"/>
    <lineage>
        <taxon>Bacteria</taxon>
        <taxon>Bacillati</taxon>
        <taxon>Actinomycetota</taxon>
        <taxon>Actinomycetes</taxon>
        <taxon>Micrococcales</taxon>
        <taxon>Ruaniaceae</taxon>
        <taxon>Ruania</taxon>
    </lineage>
</organism>
<evidence type="ECO:0000256" key="2">
    <source>
        <dbReference type="ARBA" id="ARBA00022741"/>
    </source>
</evidence>
<dbReference type="EMBL" id="CP063169">
    <property type="protein sequence ID" value="QOR72576.1"/>
    <property type="molecule type" value="Genomic_DNA"/>
</dbReference>
<keyword evidence="2" id="KW-0547">Nucleotide-binding</keyword>
<dbReference type="Gene3D" id="3.40.50.300">
    <property type="entry name" value="P-loop containing nucleotide triphosphate hydrolases"/>
    <property type="match status" value="1"/>
</dbReference>
<dbReference type="KEGG" id="halt:IM660_04105"/>
<dbReference type="InterPro" id="IPR003439">
    <property type="entry name" value="ABC_transporter-like_ATP-bd"/>
</dbReference>
<dbReference type="PROSITE" id="PS50893">
    <property type="entry name" value="ABC_TRANSPORTER_2"/>
    <property type="match status" value="1"/>
</dbReference>